<gene>
    <name evidence="3" type="ORF">HAKA00212_LOCUS20381</name>
</gene>
<comment type="similarity">
    <text evidence="1">Belongs to the peptidase C56 family.</text>
</comment>
<protein>
    <recommendedName>
        <fullName evidence="2">DJ-1/PfpI domain-containing protein</fullName>
    </recommendedName>
</protein>
<sequence>MEDYEIMVPYQTLLAMGYTVDTVCPGKKAGGKCKTAVHDFEGAQTYSEKPGHAFTLNKNFKAVVVEDYAGLYIPGGRAPEYLGLDPAVIALVKAFSDAGKPICAVCHGTLLLAAADIIKGKKCTAYGACQPLVVAGEAIWQDCGVTGSVVDGNLVTGQAWPCHPALMRDFTQLMGKTMTNTNKKILILAGDYAEDYETMVPFQALQACGYTVDAVCPDKKAGETIFTAIHDFEGDQTYTVGANSASKLPWGGYLRLFIYTLSPLPTREHTSLPSCI</sequence>
<dbReference type="SUPFAM" id="SSF52317">
    <property type="entry name" value="Class I glutamine amidotransferase-like"/>
    <property type="match status" value="2"/>
</dbReference>
<dbReference type="CDD" id="cd03169">
    <property type="entry name" value="GATase1_PfpI_1"/>
    <property type="match status" value="1"/>
</dbReference>
<feature type="domain" description="DJ-1/PfpI" evidence="2">
    <location>
        <begin position="183"/>
        <end position="221"/>
    </location>
</feature>
<dbReference type="InterPro" id="IPR006286">
    <property type="entry name" value="C56_PfpI-like"/>
</dbReference>
<evidence type="ECO:0000313" key="3">
    <source>
        <dbReference type="EMBL" id="CAE0641553.1"/>
    </source>
</evidence>
<dbReference type="PANTHER" id="PTHR42733">
    <property type="entry name" value="DJ-1 PROTEIN"/>
    <property type="match status" value="1"/>
</dbReference>
<name>A0A7S3Y5J8_HETAK</name>
<dbReference type="InterPro" id="IPR002818">
    <property type="entry name" value="DJ-1/PfpI"/>
</dbReference>
<evidence type="ECO:0000259" key="2">
    <source>
        <dbReference type="Pfam" id="PF01965"/>
    </source>
</evidence>
<organism evidence="3">
    <name type="scientific">Heterosigma akashiwo</name>
    <name type="common">Chromophytic alga</name>
    <name type="synonym">Heterosigma carterae</name>
    <dbReference type="NCBI Taxonomy" id="2829"/>
    <lineage>
        <taxon>Eukaryota</taxon>
        <taxon>Sar</taxon>
        <taxon>Stramenopiles</taxon>
        <taxon>Ochrophyta</taxon>
        <taxon>Raphidophyceae</taxon>
        <taxon>Chattonellales</taxon>
        <taxon>Chattonellaceae</taxon>
        <taxon>Heterosigma</taxon>
    </lineage>
</organism>
<accession>A0A7S3Y5J8</accession>
<dbReference type="InterPro" id="IPR029062">
    <property type="entry name" value="Class_I_gatase-like"/>
</dbReference>
<evidence type="ECO:0000256" key="1">
    <source>
        <dbReference type="ARBA" id="ARBA00008542"/>
    </source>
</evidence>
<dbReference type="NCBIfam" id="TIGR01382">
    <property type="entry name" value="PfpI"/>
    <property type="match status" value="1"/>
</dbReference>
<dbReference type="EMBL" id="HBIU01045309">
    <property type="protein sequence ID" value="CAE0641553.1"/>
    <property type="molecule type" value="Transcribed_RNA"/>
</dbReference>
<dbReference type="PANTHER" id="PTHR42733:SF2">
    <property type="entry name" value="DJ-1_THIJ_PFPI FAMILY PROTEIN"/>
    <property type="match status" value="1"/>
</dbReference>
<dbReference type="AlphaFoldDB" id="A0A7S3Y5J8"/>
<dbReference type="Pfam" id="PF01965">
    <property type="entry name" value="DJ-1_PfpI"/>
    <property type="match status" value="2"/>
</dbReference>
<dbReference type="PROSITE" id="PS51276">
    <property type="entry name" value="PEPTIDASE_C56_PFPI"/>
    <property type="match status" value="1"/>
</dbReference>
<reference evidence="3" key="1">
    <citation type="submission" date="2021-01" db="EMBL/GenBank/DDBJ databases">
        <authorList>
            <person name="Corre E."/>
            <person name="Pelletier E."/>
            <person name="Niang G."/>
            <person name="Scheremetjew M."/>
            <person name="Finn R."/>
            <person name="Kale V."/>
            <person name="Holt S."/>
            <person name="Cochrane G."/>
            <person name="Meng A."/>
            <person name="Brown T."/>
            <person name="Cohen L."/>
        </authorList>
    </citation>
    <scope>NUCLEOTIDE SEQUENCE</scope>
    <source>
        <strain evidence="3">CCMP3107</strain>
    </source>
</reference>
<dbReference type="Gene3D" id="3.40.50.880">
    <property type="match status" value="2"/>
</dbReference>
<feature type="domain" description="DJ-1/PfpI" evidence="2">
    <location>
        <begin position="1"/>
        <end position="170"/>
    </location>
</feature>
<proteinExistence type="inferred from homology"/>